<dbReference type="OrthoDB" id="3219396at2759"/>
<feature type="compositionally biased region" description="Acidic residues" evidence="1">
    <location>
        <begin position="57"/>
        <end position="68"/>
    </location>
</feature>
<evidence type="ECO:0000256" key="1">
    <source>
        <dbReference type="SAM" id="MobiDB-lite"/>
    </source>
</evidence>
<dbReference type="AlphaFoldDB" id="A0A6I9STP7"/>
<feature type="compositionally biased region" description="Low complexity" evidence="1">
    <location>
        <begin position="27"/>
        <end position="38"/>
    </location>
</feature>
<reference evidence="3" key="1">
    <citation type="submission" date="2025-08" db="UniProtKB">
        <authorList>
            <consortium name="RefSeq"/>
        </authorList>
    </citation>
    <scope>IDENTIFICATION</scope>
</reference>
<evidence type="ECO:0000313" key="3">
    <source>
        <dbReference type="RefSeq" id="XP_011073744.1"/>
    </source>
</evidence>
<proteinExistence type="predicted"/>
<gene>
    <name evidence="3" type="primary">LOC105158630</name>
</gene>
<protein>
    <submittedName>
        <fullName evidence="3">Uncharacterized protein LOC105158630</fullName>
    </submittedName>
</protein>
<dbReference type="Proteomes" id="UP000504604">
    <property type="component" value="Linkage group LG3"/>
</dbReference>
<dbReference type="SUPFAM" id="SSF81383">
    <property type="entry name" value="F-box domain"/>
    <property type="match status" value="1"/>
</dbReference>
<evidence type="ECO:0000313" key="2">
    <source>
        <dbReference type="Proteomes" id="UP000504604"/>
    </source>
</evidence>
<keyword evidence="2" id="KW-1185">Reference proteome</keyword>
<organism evidence="2 3">
    <name type="scientific">Sesamum indicum</name>
    <name type="common">Oriental sesame</name>
    <name type="synonym">Sesamum orientale</name>
    <dbReference type="NCBI Taxonomy" id="4182"/>
    <lineage>
        <taxon>Eukaryota</taxon>
        <taxon>Viridiplantae</taxon>
        <taxon>Streptophyta</taxon>
        <taxon>Embryophyta</taxon>
        <taxon>Tracheophyta</taxon>
        <taxon>Spermatophyta</taxon>
        <taxon>Magnoliopsida</taxon>
        <taxon>eudicotyledons</taxon>
        <taxon>Gunneridae</taxon>
        <taxon>Pentapetalae</taxon>
        <taxon>asterids</taxon>
        <taxon>lamiids</taxon>
        <taxon>Lamiales</taxon>
        <taxon>Pedaliaceae</taxon>
        <taxon>Sesamum</taxon>
    </lineage>
</organism>
<dbReference type="PANTHER" id="PTHR48218">
    <property type="entry name" value="F-BOX DOMAIN CONTAINING PROTEIN"/>
    <property type="match status" value="1"/>
</dbReference>
<dbReference type="PANTHER" id="PTHR48218:SF3">
    <property type="entry name" value="OS07G0170800 PROTEIN"/>
    <property type="match status" value="1"/>
</dbReference>
<dbReference type="KEGG" id="sind:105158630"/>
<sequence length="278" mass="31448">MSDAKIQELGKRGKRKASGGEEEDGPSSFLLFSSSSGGKWRTAGGHTDDDETRREEEVEMAEAEEEEKQDPLGLFGSGIMTMILSKLDARSVALGRLVSRGWLAVASSDDIWAPKCEELWQGKAHIPRISKFPGLTKLAAYSLSVKDGKRTRITRQDLCDHIWEFHFTEAAPGYWRNLDPYWNGTGPPMRRYFQPDGTITADDNDRVWGGHESCYTVVTGLLADGKIREHYMRINRWPKLSVHRKQDWGWELSNHLYCYTSVPDADKEDGTGPFFPVF</sequence>
<accession>A0A6I9STP7</accession>
<dbReference type="Gene3D" id="1.20.1280.50">
    <property type="match status" value="1"/>
</dbReference>
<dbReference type="RefSeq" id="XP_011073744.1">
    <property type="nucleotide sequence ID" value="XM_011075442.2"/>
</dbReference>
<dbReference type="Gramene" id="SIN_1015336.t">
    <property type="protein sequence ID" value="SIN_1015336.t"/>
    <property type="gene ID" value="SIN_1015336"/>
</dbReference>
<feature type="region of interest" description="Disordered" evidence="1">
    <location>
        <begin position="1"/>
        <end position="71"/>
    </location>
</feature>
<dbReference type="GeneID" id="105158630"/>
<dbReference type="InParanoid" id="A0A6I9STP7"/>
<name>A0A6I9STP7_SESIN</name>
<dbReference type="InterPro" id="IPR036047">
    <property type="entry name" value="F-box-like_dom_sf"/>
</dbReference>
<feature type="compositionally biased region" description="Basic and acidic residues" evidence="1">
    <location>
        <begin position="1"/>
        <end position="11"/>
    </location>
</feature>